<keyword evidence="1" id="KW-0472">Membrane</keyword>
<dbReference type="EMBL" id="FPIA01000042">
    <property type="protein sequence ID" value="SFV88411.1"/>
    <property type="molecule type" value="Genomic_DNA"/>
</dbReference>
<keyword evidence="1" id="KW-1133">Transmembrane helix</keyword>
<keyword evidence="1" id="KW-0812">Transmembrane</keyword>
<sequence>MVFYVGKTIFLVLVVSTFGFGILLNFFNLKLKVMSAVLS</sequence>
<proteinExistence type="predicted"/>
<evidence type="ECO:0000313" key="2">
    <source>
        <dbReference type="EMBL" id="SFV88411.1"/>
    </source>
</evidence>
<accession>A0A1W1E3H1</accession>
<dbReference type="AlphaFoldDB" id="A0A1W1E3H1"/>
<protein>
    <submittedName>
        <fullName evidence="2">Uncharacterized protein</fullName>
    </submittedName>
</protein>
<gene>
    <name evidence="2" type="ORF">MNB_SUP05-SYMBIONT-7-678</name>
</gene>
<reference evidence="2" key="1">
    <citation type="submission" date="2016-10" db="EMBL/GenBank/DDBJ databases">
        <authorList>
            <person name="de Groot N.N."/>
        </authorList>
    </citation>
    <scope>NUCLEOTIDE SEQUENCE</scope>
</reference>
<organism evidence="2">
    <name type="scientific">hydrothermal vent metagenome</name>
    <dbReference type="NCBI Taxonomy" id="652676"/>
    <lineage>
        <taxon>unclassified sequences</taxon>
        <taxon>metagenomes</taxon>
        <taxon>ecological metagenomes</taxon>
    </lineage>
</organism>
<evidence type="ECO:0000256" key="1">
    <source>
        <dbReference type="SAM" id="Phobius"/>
    </source>
</evidence>
<feature type="transmembrane region" description="Helical" evidence="1">
    <location>
        <begin position="6"/>
        <end position="27"/>
    </location>
</feature>
<name>A0A1W1E3H1_9ZZZZ</name>